<dbReference type="EMBL" id="ML014128">
    <property type="protein sequence ID" value="RKP03115.1"/>
    <property type="molecule type" value="Genomic_DNA"/>
</dbReference>
<evidence type="ECO:0000259" key="1">
    <source>
        <dbReference type="Pfam" id="PF20179"/>
    </source>
</evidence>
<gene>
    <name evidence="2" type="ORF">CXG81DRAFT_24223</name>
</gene>
<dbReference type="OrthoDB" id="432970at2759"/>
<dbReference type="Pfam" id="PF20179">
    <property type="entry name" value="MSS51_C"/>
    <property type="match status" value="1"/>
</dbReference>
<accession>A0A4P9XCG0</accession>
<organism evidence="2 3">
    <name type="scientific">Caulochytrium protostelioides</name>
    <dbReference type="NCBI Taxonomy" id="1555241"/>
    <lineage>
        <taxon>Eukaryota</taxon>
        <taxon>Fungi</taxon>
        <taxon>Fungi incertae sedis</taxon>
        <taxon>Chytridiomycota</taxon>
        <taxon>Chytridiomycota incertae sedis</taxon>
        <taxon>Chytridiomycetes</taxon>
        <taxon>Caulochytriales</taxon>
        <taxon>Caulochytriaceae</taxon>
        <taxon>Caulochytrium</taxon>
    </lineage>
</organism>
<reference evidence="3" key="1">
    <citation type="journal article" date="2018" name="Nat. Microbiol.">
        <title>Leveraging single-cell genomics to expand the fungal tree of life.</title>
        <authorList>
            <person name="Ahrendt S.R."/>
            <person name="Quandt C.A."/>
            <person name="Ciobanu D."/>
            <person name="Clum A."/>
            <person name="Salamov A."/>
            <person name="Andreopoulos B."/>
            <person name="Cheng J.F."/>
            <person name="Woyke T."/>
            <person name="Pelin A."/>
            <person name="Henrissat B."/>
            <person name="Reynolds N.K."/>
            <person name="Benny G.L."/>
            <person name="Smith M.E."/>
            <person name="James T.Y."/>
            <person name="Grigoriev I.V."/>
        </authorList>
    </citation>
    <scope>NUCLEOTIDE SEQUENCE [LARGE SCALE GENOMIC DNA]</scope>
    <source>
        <strain evidence="3">ATCC 52028</strain>
    </source>
</reference>
<dbReference type="InterPro" id="IPR046824">
    <property type="entry name" value="Mss51-like_C"/>
</dbReference>
<feature type="domain" description="Mitochondrial splicing suppressor 51-like C-terminal" evidence="1">
    <location>
        <begin position="412"/>
        <end position="598"/>
    </location>
</feature>
<evidence type="ECO:0000313" key="2">
    <source>
        <dbReference type="EMBL" id="RKP03115.1"/>
    </source>
</evidence>
<keyword evidence="3" id="KW-1185">Reference proteome</keyword>
<dbReference type="PANTHER" id="PTHR47570">
    <property type="entry name" value="ZINC ION BINDING PROTEIN"/>
    <property type="match status" value="1"/>
</dbReference>
<proteinExistence type="predicted"/>
<protein>
    <recommendedName>
        <fullName evidence="1">Mitochondrial splicing suppressor 51-like C-terminal domain-containing protein</fullName>
    </recommendedName>
</protein>
<evidence type="ECO:0000313" key="3">
    <source>
        <dbReference type="Proteomes" id="UP000274922"/>
    </source>
</evidence>
<dbReference type="AlphaFoldDB" id="A0A4P9XCG0"/>
<dbReference type="STRING" id="1555241.A0A4P9XCG0"/>
<name>A0A4P9XCG0_9FUNG</name>
<sequence length="615" mass="67187">MEALQEAAARVFAAKLARAQTLYRDPLGFADANRERVALFVTFLLATVTWLRWRAQAGAAKAVAVPDLSVFDDVDDAQIQRLKPTELVWAIGVSAKAVSVSEEGLLRGFAFSAAKSTPTEDEIFRCFCKAMAEPMNEPLDQKLVPARPTLAYFLSTRTCSDAVVARIAARLASYGVQVVTEQTLTPAMRATMQKHVAAMSSAAQAALQDSSGSAMAKSPPRACFTCLKSLPPAPEPRASGDAEADPVLHCTKCNAIYFCSGACHAKAAPNHAQQQCAAFGLQMGHREKWKIDQFPFTWSNEKQLLHAYNQVNFLTQRGIHNMGLWRRLCGCFQNRKWGELSAELRGTWGELSGADEAAKAQARFETLHLNAALFPLDKALAKAPDAIHTWQDYYEAVGLPLDDPAALLLEVPLTLWWILRQHILPLVGSQLAARPNKRLVVHLAGAEKEADLLPLFDVLLALLPGIQLCIHMVNPEMSANLTPAQAMYTSKSSVHGGSLTITLHRGVYGPEHASGEAFMTKGPADVVVIMNAALYASPAWPPTLGVLYQQRSRGTRVVCTEPMEMNVAITLEGIRKLGVSGISLETRLNPFRQPVYQWKNNVGMPSYSNGFIWGL</sequence>
<dbReference type="PANTHER" id="PTHR47570:SF1">
    <property type="entry name" value="ZINC ION BINDING PROTEIN"/>
    <property type="match status" value="1"/>
</dbReference>
<dbReference type="Proteomes" id="UP000274922">
    <property type="component" value="Unassembled WGS sequence"/>
</dbReference>